<evidence type="ECO:0000313" key="4">
    <source>
        <dbReference type="Proteomes" id="UP001595844"/>
    </source>
</evidence>
<dbReference type="EC" id="4.99.1.12" evidence="2"/>
<dbReference type="GO" id="GO:0016829">
    <property type="term" value="F:lyase activity"/>
    <property type="evidence" value="ECO:0007669"/>
    <property type="project" value="UniProtKB-KW"/>
</dbReference>
<keyword evidence="2 3" id="KW-0456">Lyase</keyword>
<gene>
    <name evidence="2 3" type="primary">larC</name>
    <name evidence="3" type="ORF">ACFO5K_18990</name>
</gene>
<dbReference type="EMBL" id="JBHSDL010000025">
    <property type="protein sequence ID" value="MFC4376186.1"/>
    <property type="molecule type" value="Genomic_DNA"/>
</dbReference>
<reference evidence="4" key="1">
    <citation type="journal article" date="2019" name="Int. J. Syst. Evol. Microbiol.">
        <title>The Global Catalogue of Microorganisms (GCM) 10K type strain sequencing project: providing services to taxonomists for standard genome sequencing and annotation.</title>
        <authorList>
            <consortium name="The Broad Institute Genomics Platform"/>
            <consortium name="The Broad Institute Genome Sequencing Center for Infectious Disease"/>
            <person name="Wu L."/>
            <person name="Ma J."/>
        </authorList>
    </citation>
    <scope>NUCLEOTIDE SEQUENCE [LARGE SCALE GENOMIC DNA]</scope>
    <source>
        <strain evidence="4">IBRC-M 10490</strain>
    </source>
</reference>
<proteinExistence type="inferred from homology"/>
<dbReference type="NCBIfam" id="TIGR00299">
    <property type="entry name" value="nickel pincer cofactor biosynthesis protein LarC"/>
    <property type="match status" value="1"/>
</dbReference>
<dbReference type="Pfam" id="PF01969">
    <property type="entry name" value="Ni_insertion"/>
    <property type="match status" value="1"/>
</dbReference>
<dbReference type="HAMAP" id="MF_01074">
    <property type="entry name" value="LarC"/>
    <property type="match status" value="1"/>
</dbReference>
<comment type="function">
    <text evidence="2">Involved in the biosynthesis of a nickel-pincer cofactor ((SCS)Ni(II) pincer complex). Binds Ni(2+), and functions in nickel delivery to pyridinium-3,5-bisthiocarboxylic acid mononucleotide (P2TMN), to form the mature cofactor. Is thus probably required for the activation of nickel-pincer cofactor-dependent enzymes.</text>
</comment>
<dbReference type="PANTHER" id="PTHR36566:SF1">
    <property type="entry name" value="PYRIDINIUM-3,5-BISTHIOCARBOXYLIC ACID MONONUCLEOTIDE NICKEL INSERTION PROTEIN"/>
    <property type="match status" value="1"/>
</dbReference>
<protein>
    <recommendedName>
        <fullName evidence="2">Pyridinium-3,5-bisthiocarboxylic acid mononucleotide nickel insertion protein</fullName>
        <shortName evidence="2">P2TMN nickel insertion protein</shortName>
        <ecNumber evidence="2">4.99.1.12</ecNumber>
    </recommendedName>
    <alternativeName>
        <fullName evidence="2">Nickel-pincer cofactor biosynthesis protein LarC</fullName>
    </alternativeName>
</protein>
<keyword evidence="4" id="KW-1185">Reference proteome</keyword>
<comment type="caution">
    <text evidence="3">The sequence shown here is derived from an EMBL/GenBank/DDBJ whole genome shotgun (WGS) entry which is preliminary data.</text>
</comment>
<dbReference type="Gene3D" id="3.10.20.300">
    <property type="entry name" value="mk0293 like domain"/>
    <property type="match status" value="1"/>
</dbReference>
<dbReference type="InterPro" id="IPR002822">
    <property type="entry name" value="Ni_insertion"/>
</dbReference>
<organism evidence="3 4">
    <name type="scientific">Nocardia halotolerans</name>
    <dbReference type="NCBI Taxonomy" id="1755878"/>
    <lineage>
        <taxon>Bacteria</taxon>
        <taxon>Bacillati</taxon>
        <taxon>Actinomycetota</taxon>
        <taxon>Actinomycetes</taxon>
        <taxon>Mycobacteriales</taxon>
        <taxon>Nocardiaceae</taxon>
        <taxon>Nocardia</taxon>
    </lineage>
</organism>
<evidence type="ECO:0000256" key="1">
    <source>
        <dbReference type="ARBA" id="ARBA00022596"/>
    </source>
</evidence>
<dbReference type="Proteomes" id="UP001595844">
    <property type="component" value="Unassembled WGS sequence"/>
</dbReference>
<dbReference type="PANTHER" id="PTHR36566">
    <property type="entry name" value="NICKEL INSERTION PROTEIN-RELATED"/>
    <property type="match status" value="1"/>
</dbReference>
<dbReference type="RefSeq" id="WP_378566171.1">
    <property type="nucleotide sequence ID" value="NZ_JBHSDL010000025.1"/>
</dbReference>
<dbReference type="Gene3D" id="3.30.70.1380">
    <property type="entry name" value="Transcriptional regulatory protein pf0864 domain like"/>
    <property type="match status" value="1"/>
</dbReference>
<sequence length="407" mass="42341">MAWVDVSAGVAGDMLLGALVDAGARPQVLQAAVDAVVPGAVELVRSEVVRCGMRACKMEPVVRTDDLPHRHWSEIRAMVADAALPEAVRAHALRVFRRLAEAEAGVHGIEVDRVHFHEVGALDSIADVVGACAALHDLAIDRVVASPIALGSGTVAGAHGTIPVPVPAVLAMTGGWQVLAGGSGELATPTGAAWTTALAQECTALPPMRLECVGVGAGTKDFHDRANVVRVVIGESDDDPSTAADVVVEANVDDLDPRVWPHVLRRVLESGADDAWLTPILMKKGRPAHTVHALAPARYADAVSSVLLTETSTIGLRRFAVHKTALPRTWVEVEVEGARVRIKIALDNDRISQATPEFEDVAAVARATGRPLRAVLSEAAAAAVAVGLVAGARLPDPGQAADGGGIR</sequence>
<accession>A0ABV8VK70</accession>
<keyword evidence="1 2" id="KW-0533">Nickel</keyword>
<comment type="catalytic activity">
    <reaction evidence="2">
        <text>Ni(II)-pyridinium-3,5-bisthiocarboxylate mononucleotide = pyridinium-3,5-bisthiocarboxylate mononucleotide + Ni(2+)</text>
        <dbReference type="Rhea" id="RHEA:54784"/>
        <dbReference type="ChEBI" id="CHEBI:49786"/>
        <dbReference type="ChEBI" id="CHEBI:137372"/>
        <dbReference type="ChEBI" id="CHEBI:137373"/>
        <dbReference type="EC" id="4.99.1.12"/>
    </reaction>
</comment>
<evidence type="ECO:0000313" key="3">
    <source>
        <dbReference type="EMBL" id="MFC4376186.1"/>
    </source>
</evidence>
<comment type="similarity">
    <text evidence="2">Belongs to the LarC family.</text>
</comment>
<name>A0ABV8VK70_9NOCA</name>
<evidence type="ECO:0000256" key="2">
    <source>
        <dbReference type="HAMAP-Rule" id="MF_01074"/>
    </source>
</evidence>